<sequence>MEILEYHEKILKKVSFNEELLKLELKKAVRSTTCSEQPALLEWCGEHLGEEYRKLAASYMENKSCAFDEIDN</sequence>
<evidence type="ECO:0000313" key="2">
    <source>
        <dbReference type="Proteomes" id="UP000219048"/>
    </source>
</evidence>
<keyword evidence="2" id="KW-1185">Reference proteome</keyword>
<accession>A0A285MW16</accession>
<dbReference type="EMBL" id="OBEH01000005">
    <property type="protein sequence ID" value="SNZ01385.1"/>
    <property type="molecule type" value="Genomic_DNA"/>
</dbReference>
<name>A0A285MW16_9FLAO</name>
<dbReference type="Proteomes" id="UP000219048">
    <property type="component" value="Unassembled WGS sequence"/>
</dbReference>
<dbReference type="OrthoDB" id="840060at2"/>
<evidence type="ECO:0000313" key="1">
    <source>
        <dbReference type="EMBL" id="SNZ01385.1"/>
    </source>
</evidence>
<organism evidence="1 2">
    <name type="scientific">Flagellimonas pacifica</name>
    <dbReference type="NCBI Taxonomy" id="1247520"/>
    <lineage>
        <taxon>Bacteria</taxon>
        <taxon>Pseudomonadati</taxon>
        <taxon>Bacteroidota</taxon>
        <taxon>Flavobacteriia</taxon>
        <taxon>Flavobacteriales</taxon>
        <taxon>Flavobacteriaceae</taxon>
        <taxon>Flagellimonas</taxon>
    </lineage>
</organism>
<dbReference type="RefSeq" id="WP_133067263.1">
    <property type="nucleotide sequence ID" value="NZ_OBEH01000005.1"/>
</dbReference>
<reference evidence="2" key="1">
    <citation type="submission" date="2017-09" db="EMBL/GenBank/DDBJ databases">
        <authorList>
            <person name="Varghese N."/>
            <person name="Submissions S."/>
        </authorList>
    </citation>
    <scope>NUCLEOTIDE SEQUENCE [LARGE SCALE GENOMIC DNA]</scope>
    <source>
        <strain evidence="2">DSM 25885</strain>
    </source>
</reference>
<protein>
    <submittedName>
        <fullName evidence="1">Uncharacterized protein</fullName>
    </submittedName>
</protein>
<gene>
    <name evidence="1" type="ORF">SAMN06265377_3223</name>
</gene>
<proteinExistence type="predicted"/>
<dbReference type="AlphaFoldDB" id="A0A285MW16"/>